<dbReference type="Gene3D" id="3.30.200.20">
    <property type="entry name" value="Phosphorylase Kinase, domain 1"/>
    <property type="match status" value="1"/>
</dbReference>
<evidence type="ECO:0000256" key="5">
    <source>
        <dbReference type="ARBA" id="ARBA00022741"/>
    </source>
</evidence>
<dbReference type="Pfam" id="PF00069">
    <property type="entry name" value="Pkinase"/>
    <property type="match status" value="1"/>
</dbReference>
<feature type="region of interest" description="Disordered" evidence="11">
    <location>
        <begin position="404"/>
        <end position="431"/>
    </location>
</feature>
<dbReference type="PROSITE" id="PS00107">
    <property type="entry name" value="PROTEIN_KINASE_ATP"/>
    <property type="match status" value="1"/>
</dbReference>
<evidence type="ECO:0000256" key="11">
    <source>
        <dbReference type="SAM" id="MobiDB-lite"/>
    </source>
</evidence>
<keyword evidence="5 10" id="KW-0547">Nucleotide-binding</keyword>
<dbReference type="PROSITE" id="PS50011">
    <property type="entry name" value="PROTEIN_KINASE_DOM"/>
    <property type="match status" value="1"/>
</dbReference>
<dbReference type="SUPFAM" id="SSF56112">
    <property type="entry name" value="Protein kinase-like (PK-like)"/>
    <property type="match status" value="1"/>
</dbReference>
<keyword evidence="4" id="KW-0808">Transferase</keyword>
<dbReference type="Proteomes" id="UP000256970">
    <property type="component" value="Unassembled WGS sequence"/>
</dbReference>
<dbReference type="GO" id="GO:0004674">
    <property type="term" value="F:protein serine/threonine kinase activity"/>
    <property type="evidence" value="ECO:0007669"/>
    <property type="project" value="UniProtKB-KW"/>
</dbReference>
<evidence type="ECO:0000256" key="1">
    <source>
        <dbReference type="ARBA" id="ARBA00010886"/>
    </source>
</evidence>
<comment type="similarity">
    <text evidence="1">Belongs to the protein kinase superfamily. NEK Ser/Thr protein kinase family. NIMA subfamily.</text>
</comment>
<dbReference type="InterPro" id="IPR000719">
    <property type="entry name" value="Prot_kinase_dom"/>
</dbReference>
<keyword evidence="14" id="KW-1185">Reference proteome</keyword>
<feature type="domain" description="Protein kinase" evidence="12">
    <location>
        <begin position="10"/>
        <end position="271"/>
    </location>
</feature>
<keyword evidence="3" id="KW-0723">Serine/threonine-protein kinase</keyword>
<evidence type="ECO:0000256" key="9">
    <source>
        <dbReference type="ARBA" id="ARBA00048679"/>
    </source>
</evidence>
<feature type="compositionally biased region" description="Low complexity" evidence="11">
    <location>
        <begin position="410"/>
        <end position="431"/>
    </location>
</feature>
<reference evidence="13 14" key="1">
    <citation type="submission" date="2016-10" db="EMBL/GenBank/DDBJ databases">
        <authorList>
            <person name="Cai Z."/>
        </authorList>
    </citation>
    <scope>NUCLEOTIDE SEQUENCE [LARGE SCALE GENOMIC DNA]</scope>
</reference>
<organism evidence="13 14">
    <name type="scientific">Tetradesmus obliquus</name>
    <name type="common">Green alga</name>
    <name type="synonym">Acutodesmus obliquus</name>
    <dbReference type="NCBI Taxonomy" id="3088"/>
    <lineage>
        <taxon>Eukaryota</taxon>
        <taxon>Viridiplantae</taxon>
        <taxon>Chlorophyta</taxon>
        <taxon>core chlorophytes</taxon>
        <taxon>Chlorophyceae</taxon>
        <taxon>CS clade</taxon>
        <taxon>Sphaeropleales</taxon>
        <taxon>Scenedesmaceae</taxon>
        <taxon>Tetradesmus</taxon>
    </lineage>
</organism>
<evidence type="ECO:0000313" key="14">
    <source>
        <dbReference type="Proteomes" id="UP000256970"/>
    </source>
</evidence>
<dbReference type="SMART" id="SM00220">
    <property type="entry name" value="S_TKc"/>
    <property type="match status" value="1"/>
</dbReference>
<name>A0A383W5C5_TETOB</name>
<evidence type="ECO:0000256" key="8">
    <source>
        <dbReference type="ARBA" id="ARBA00047899"/>
    </source>
</evidence>
<dbReference type="InterPro" id="IPR017441">
    <property type="entry name" value="Protein_kinase_ATP_BS"/>
</dbReference>
<dbReference type="EC" id="2.7.11.1" evidence="2"/>
<dbReference type="InterPro" id="IPR051131">
    <property type="entry name" value="NEK_Ser/Thr_kinase_NIMA"/>
</dbReference>
<protein>
    <recommendedName>
        <fullName evidence="2">non-specific serine/threonine protein kinase</fullName>
        <ecNumber evidence="2">2.7.11.1</ecNumber>
    </recommendedName>
</protein>
<evidence type="ECO:0000256" key="10">
    <source>
        <dbReference type="PROSITE-ProRule" id="PRU10141"/>
    </source>
</evidence>
<sequence length="602" mass="61147">MAQPGVQPKFKVLKALGKGSYGTVYKVQRLADGEVYAMKETDLGRMGPKERADAVNEIRVLGSMGHPNVVRHHETFLAGNKLCIVMEYAPAGDLASFIKAAAASKLPLPEATVWQIFLQLCQGMQAIHETCVIHRDIKPANIFMCPDNVVKVGDLGVAKALNKAHYAQTTIGTPVFMAPEVWRGLRYGYSSDLWSLGGVLYEMMTYRLPFEARSLNELKNKIILGSFAPLRLGQPYSAGLVAVCHALLNKDPRRRPTCAAILNSSEAAPWLHAIPDAVRCPLPPLDAVPSMAEMSPAPAGGAAQLLPTIHVPRDIRLLPHHLPKPSYGSSSDKPLLAQEHSGISGYLPSSGSSSAAQQPAPAAAAMAAAMQAAADRAAARGGLARGGSGGAALGSPYLQAPVAGRRQQLPSDASRISPRAPSPRLAAAGAAAASPAHPAAAGGLRPPYGNYNNIYPGAGGAAAAAAGRGASPYGNGVAPSVLGRLQAAKAVAAAAAARVPSSRGAAGGVPSSGRGGVPPRTPPGGFVSPAQQMAAVMAQKQAAGLAAAGRVPSARSRAAGIGIGAGAGAAAGGQGGGLLGARAAGDLAAAGARPAAVRRGFY</sequence>
<dbReference type="PROSITE" id="PS00108">
    <property type="entry name" value="PROTEIN_KINASE_ST"/>
    <property type="match status" value="1"/>
</dbReference>
<dbReference type="PANTHER" id="PTHR44899">
    <property type="entry name" value="CAMK FAMILY PROTEIN KINASE"/>
    <property type="match status" value="1"/>
</dbReference>
<dbReference type="GO" id="GO:0005524">
    <property type="term" value="F:ATP binding"/>
    <property type="evidence" value="ECO:0007669"/>
    <property type="project" value="UniProtKB-UniRule"/>
</dbReference>
<dbReference type="FunFam" id="3.30.200.20:FF:000097">
    <property type="entry name" value="Probable serine/threonine-protein kinase nek1"/>
    <property type="match status" value="1"/>
</dbReference>
<dbReference type="AlphaFoldDB" id="A0A383W5C5"/>
<dbReference type="InterPro" id="IPR011009">
    <property type="entry name" value="Kinase-like_dom_sf"/>
</dbReference>
<evidence type="ECO:0000256" key="2">
    <source>
        <dbReference type="ARBA" id="ARBA00012513"/>
    </source>
</evidence>
<comment type="catalytic activity">
    <reaction evidence="8">
        <text>L-threonyl-[protein] + ATP = O-phospho-L-threonyl-[protein] + ADP + H(+)</text>
        <dbReference type="Rhea" id="RHEA:46608"/>
        <dbReference type="Rhea" id="RHEA-COMP:11060"/>
        <dbReference type="Rhea" id="RHEA-COMP:11605"/>
        <dbReference type="ChEBI" id="CHEBI:15378"/>
        <dbReference type="ChEBI" id="CHEBI:30013"/>
        <dbReference type="ChEBI" id="CHEBI:30616"/>
        <dbReference type="ChEBI" id="CHEBI:61977"/>
        <dbReference type="ChEBI" id="CHEBI:456216"/>
        <dbReference type="EC" id="2.7.11.1"/>
    </reaction>
</comment>
<proteinExistence type="inferred from homology"/>
<dbReference type="Gene3D" id="1.10.510.10">
    <property type="entry name" value="Transferase(Phosphotransferase) domain 1"/>
    <property type="match status" value="1"/>
</dbReference>
<evidence type="ECO:0000256" key="6">
    <source>
        <dbReference type="ARBA" id="ARBA00022777"/>
    </source>
</evidence>
<evidence type="ECO:0000256" key="7">
    <source>
        <dbReference type="ARBA" id="ARBA00022840"/>
    </source>
</evidence>
<keyword evidence="6" id="KW-0418">Kinase</keyword>
<feature type="binding site" evidence="10">
    <location>
        <position position="39"/>
    </location>
    <ligand>
        <name>ATP</name>
        <dbReference type="ChEBI" id="CHEBI:30616"/>
    </ligand>
</feature>
<evidence type="ECO:0000256" key="4">
    <source>
        <dbReference type="ARBA" id="ARBA00022679"/>
    </source>
</evidence>
<dbReference type="InterPro" id="IPR008271">
    <property type="entry name" value="Ser/Thr_kinase_AS"/>
</dbReference>
<keyword evidence="7 10" id="KW-0067">ATP-binding</keyword>
<dbReference type="STRING" id="3088.A0A383W5C5"/>
<comment type="catalytic activity">
    <reaction evidence="9">
        <text>L-seryl-[protein] + ATP = O-phospho-L-seryl-[protein] + ADP + H(+)</text>
        <dbReference type="Rhea" id="RHEA:17989"/>
        <dbReference type="Rhea" id="RHEA-COMP:9863"/>
        <dbReference type="Rhea" id="RHEA-COMP:11604"/>
        <dbReference type="ChEBI" id="CHEBI:15378"/>
        <dbReference type="ChEBI" id="CHEBI:29999"/>
        <dbReference type="ChEBI" id="CHEBI:30616"/>
        <dbReference type="ChEBI" id="CHEBI:83421"/>
        <dbReference type="ChEBI" id="CHEBI:456216"/>
        <dbReference type="EC" id="2.7.11.1"/>
    </reaction>
</comment>
<dbReference type="EMBL" id="FNXT01001137">
    <property type="protein sequence ID" value="SZX72430.1"/>
    <property type="molecule type" value="Genomic_DNA"/>
</dbReference>
<evidence type="ECO:0000313" key="13">
    <source>
        <dbReference type="EMBL" id="SZX72430.1"/>
    </source>
</evidence>
<accession>A0A383W5C5</accession>
<gene>
    <name evidence="13" type="ORF">BQ4739_LOCUS12611</name>
</gene>
<evidence type="ECO:0000259" key="12">
    <source>
        <dbReference type="PROSITE" id="PS50011"/>
    </source>
</evidence>
<dbReference type="PANTHER" id="PTHR44899:SF6">
    <property type="entry name" value="SERINE_THREONINE PROTEIN KINASE"/>
    <property type="match status" value="1"/>
</dbReference>
<evidence type="ECO:0000256" key="3">
    <source>
        <dbReference type="ARBA" id="ARBA00022527"/>
    </source>
</evidence>